<dbReference type="KEGG" id="rtc:APU90_05880"/>
<reference evidence="2 4" key="1">
    <citation type="submission" date="2015-04" db="EMBL/GenBank/DDBJ databases">
        <title>Draft genome sequence of Rathayibacter toxicus strain FH-142 (AKA 70134 or CS 32), a Western Australian isolate.</title>
        <authorList>
            <consortium name="Consortium for Microbial Forensics and Genomics (microFORGE)"/>
            <person name="Knight B.M."/>
            <person name="Roberts D.P."/>
            <person name="Lin D."/>
            <person name="Hari K."/>
            <person name="Fletcher J."/>
            <person name="Melcher U."/>
            <person name="Blagden T."/>
            <person name="Luster D.G."/>
            <person name="Sechler A.J."/>
            <person name="Schneider W.L."/>
            <person name="Winegar R.A."/>
        </authorList>
    </citation>
    <scope>NUCLEOTIDE SEQUENCE [LARGE SCALE GENOMIC DNA]</scope>
    <source>
        <strain evidence="2 4">FH142</strain>
    </source>
</reference>
<dbReference type="GO" id="GO:0003700">
    <property type="term" value="F:DNA-binding transcription factor activity"/>
    <property type="evidence" value="ECO:0007669"/>
    <property type="project" value="InterPro"/>
</dbReference>
<dbReference type="EMBL" id="LBFI01000032">
    <property type="protein sequence ID" value="KKM45678.1"/>
    <property type="molecule type" value="Genomic_DNA"/>
</dbReference>
<gene>
    <name evidence="3" type="ORF">C5C51_00375</name>
    <name evidence="2" type="ORF">VT73_05825</name>
</gene>
<keyword evidence="4" id="KW-1185">Reference proteome</keyword>
<dbReference type="Gene3D" id="1.10.10.60">
    <property type="entry name" value="Homeodomain-like"/>
    <property type="match status" value="1"/>
</dbReference>
<organism evidence="2 4">
    <name type="scientific">Rathayibacter toxicus</name>
    <dbReference type="NCBI Taxonomy" id="145458"/>
    <lineage>
        <taxon>Bacteria</taxon>
        <taxon>Bacillati</taxon>
        <taxon>Actinomycetota</taxon>
        <taxon>Actinomycetes</taxon>
        <taxon>Micrococcales</taxon>
        <taxon>Microbacteriaceae</taxon>
        <taxon>Rathayibacter</taxon>
    </lineage>
</organism>
<proteinExistence type="predicted"/>
<dbReference type="KEGG" id="rtx:TI83_00600"/>
<dbReference type="Proteomes" id="UP000237966">
    <property type="component" value="Unassembled WGS sequence"/>
</dbReference>
<dbReference type="GO" id="GO:0043565">
    <property type="term" value="F:sequence-specific DNA binding"/>
    <property type="evidence" value="ECO:0007669"/>
    <property type="project" value="InterPro"/>
</dbReference>
<evidence type="ECO:0000259" key="1">
    <source>
        <dbReference type="PROSITE" id="PS01124"/>
    </source>
</evidence>
<dbReference type="EMBL" id="PSWU01000001">
    <property type="protein sequence ID" value="PPI17122.1"/>
    <property type="molecule type" value="Genomic_DNA"/>
</dbReference>
<evidence type="ECO:0000313" key="3">
    <source>
        <dbReference type="EMBL" id="PPI17122.1"/>
    </source>
</evidence>
<name>A0A0C5BQE8_9MICO</name>
<comment type="caution">
    <text evidence="2">The sequence shown here is derived from an EMBL/GenBank/DDBJ whole genome shotgun (WGS) entry which is preliminary data.</text>
</comment>
<feature type="domain" description="HTH araC/xylS-type" evidence="1">
    <location>
        <begin position="207"/>
        <end position="301"/>
    </location>
</feature>
<dbReference type="PROSITE" id="PS01124">
    <property type="entry name" value="HTH_ARAC_FAMILY_2"/>
    <property type="match status" value="1"/>
</dbReference>
<dbReference type="Proteomes" id="UP000052979">
    <property type="component" value="Unassembled WGS sequence"/>
</dbReference>
<dbReference type="InterPro" id="IPR018060">
    <property type="entry name" value="HTH_AraC"/>
</dbReference>
<reference evidence="3 5" key="2">
    <citation type="submission" date="2018-02" db="EMBL/GenBank/DDBJ databases">
        <title>Bacteriophage NCPPB3778 and a type I-E CRISPR drive the evolution of the US Biological Select Agent, Rathayibacter toxicus.</title>
        <authorList>
            <person name="Davis E.W.II."/>
            <person name="Tabima J.F."/>
            <person name="Weisberg A.J."/>
            <person name="Lopes L.D."/>
            <person name="Wiseman M.S."/>
            <person name="Wiseman M.S."/>
            <person name="Pupko T."/>
            <person name="Belcher M.S."/>
            <person name="Sechler A.J."/>
            <person name="Tancos M.A."/>
            <person name="Schroeder B.K."/>
            <person name="Murray T.D."/>
            <person name="Luster D.G."/>
            <person name="Schneider W.L."/>
            <person name="Rogers E."/>
            <person name="Andreote F.D."/>
            <person name="Grunwald N.J."/>
            <person name="Putnam M.L."/>
            <person name="Chang J.H."/>
        </authorList>
    </citation>
    <scope>NUCLEOTIDE SEQUENCE [LARGE SCALE GENOMIC DNA]</scope>
    <source>
        <strain evidence="3 5">FH99</strain>
    </source>
</reference>
<protein>
    <recommendedName>
        <fullName evidence="1">HTH araC/xylS-type domain-containing protein</fullName>
    </recommendedName>
</protein>
<evidence type="ECO:0000313" key="2">
    <source>
        <dbReference type="EMBL" id="KKM45678.1"/>
    </source>
</evidence>
<evidence type="ECO:0000313" key="4">
    <source>
        <dbReference type="Proteomes" id="UP000052979"/>
    </source>
</evidence>
<evidence type="ECO:0000313" key="5">
    <source>
        <dbReference type="Proteomes" id="UP000237966"/>
    </source>
</evidence>
<accession>A0A0C5BQE8</accession>
<dbReference type="AlphaFoldDB" id="A0A0C5BQE8"/>
<dbReference type="PATRIC" id="fig|145458.7.peg.142"/>
<sequence>MRPFDDWKPEPSEPAIHLAGQAAANWMSTFGWRPETPFSALQIAGDIVRDHDFLLARITHNARRVERHRAENGIAIILVHDGTLSIRGEGIDTTLQREDTLVHRTPATFTLESELPQSAVEIMIGASRLSRFWTGITKRPGVVHAEFVLTRLLLVSAISVLEMHVDPTSPSWPSIRESVETLVGAVVAEAGQPVPPSTPSDTVTLIRHAFEFIGLQRENPDFTERSLAEELAVSLDALQTAFTYTGRTPVQTIRAARTASARVMLARRTTCTWLDLGTIARFSGFTSPDELDEALDDERER</sequence>